<dbReference type="Proteomes" id="UP000075321">
    <property type="component" value="Unassembled WGS sequence"/>
</dbReference>
<dbReference type="EMBL" id="LTAZ01000003">
    <property type="protein sequence ID" value="KYH26876.1"/>
    <property type="molecule type" value="Genomic_DNA"/>
</dbReference>
<gene>
    <name evidence="2" type="ORF">HAPAU_07630</name>
</gene>
<protein>
    <recommendedName>
        <fullName evidence="4">Small CPxCG-related zinc finger protein</fullName>
    </recommendedName>
</protein>
<feature type="compositionally biased region" description="Polar residues" evidence="1">
    <location>
        <begin position="63"/>
        <end position="73"/>
    </location>
</feature>
<dbReference type="PATRIC" id="fig|1008153.3.peg.766"/>
<accession>A0A151AGT4</accession>
<evidence type="ECO:0000313" key="3">
    <source>
        <dbReference type="Proteomes" id="UP000075321"/>
    </source>
</evidence>
<proteinExistence type="predicted"/>
<reference evidence="2 3" key="1">
    <citation type="submission" date="2016-02" db="EMBL/GenBank/DDBJ databases">
        <title>Genome sequence of Halalkalicoccus paucihalophilus DSM 24557.</title>
        <authorList>
            <person name="Poehlein A."/>
            <person name="Daniel R."/>
        </authorList>
    </citation>
    <scope>NUCLEOTIDE SEQUENCE [LARGE SCALE GENOMIC DNA]</scope>
    <source>
        <strain evidence="2 3">DSM 24557</strain>
    </source>
</reference>
<dbReference type="InterPro" id="IPR055985">
    <property type="entry name" value="DUF7563"/>
</dbReference>
<name>A0A151AGT4_9EURY</name>
<dbReference type="Pfam" id="PF24444">
    <property type="entry name" value="DUF7563"/>
    <property type="match status" value="1"/>
</dbReference>
<evidence type="ECO:0000313" key="2">
    <source>
        <dbReference type="EMBL" id="KYH26876.1"/>
    </source>
</evidence>
<organism evidence="2 3">
    <name type="scientific">Halalkalicoccus paucihalophilus</name>
    <dbReference type="NCBI Taxonomy" id="1008153"/>
    <lineage>
        <taxon>Archaea</taxon>
        <taxon>Methanobacteriati</taxon>
        <taxon>Methanobacteriota</taxon>
        <taxon>Stenosarchaea group</taxon>
        <taxon>Halobacteria</taxon>
        <taxon>Halobacteriales</taxon>
        <taxon>Halococcaceae</taxon>
        <taxon>Halalkalicoccus</taxon>
    </lineage>
</organism>
<feature type="region of interest" description="Disordered" evidence="1">
    <location>
        <begin position="37"/>
        <end position="87"/>
    </location>
</feature>
<evidence type="ECO:0008006" key="4">
    <source>
        <dbReference type="Google" id="ProtNLM"/>
    </source>
</evidence>
<dbReference type="AlphaFoldDB" id="A0A151AGT4"/>
<comment type="caution">
    <text evidence="2">The sequence shown here is derived from an EMBL/GenBank/DDBJ whole genome shotgun (WGS) entry which is preliminary data.</text>
</comment>
<dbReference type="RefSeq" id="WP_066379731.1">
    <property type="nucleotide sequence ID" value="NZ_LTAZ01000003.1"/>
</dbReference>
<sequence>MVRCNRCDGYVSRDYARVFGDNDDQVASCPNCPVEWVENEDGHEERPERKLTFKMSEFETDDGSSTTGRSEALTTEEGEGSETEPFAGRFGRVGKAVSGLF</sequence>
<evidence type="ECO:0000256" key="1">
    <source>
        <dbReference type="SAM" id="MobiDB-lite"/>
    </source>
</evidence>
<keyword evidence="3" id="KW-1185">Reference proteome</keyword>